<evidence type="ECO:0000313" key="5">
    <source>
        <dbReference type="EMBL" id="GGC89131.1"/>
    </source>
</evidence>
<keyword evidence="2" id="KW-0238">DNA-binding</keyword>
<dbReference type="PANTHER" id="PTHR33164:SF64">
    <property type="entry name" value="TRANSCRIPTIONAL REGULATOR SLYA"/>
    <property type="match status" value="1"/>
</dbReference>
<dbReference type="AlphaFoldDB" id="A0A916UUY0"/>
<sequence>MCVCVPMTSSDETVRRGLGPLLALTARLWRRAVDRGLEPFGLTEATWLPLIRLARAPGAMHQKELADSLSLDSSAVVRLLDALQEAGLVERREGIDRRTKAIVLTPAGQAMVEHVEDSSHRVRDDALVGVSDEDLATTSRVLQHICRTLAAEEAAA</sequence>
<proteinExistence type="predicted"/>
<dbReference type="Proteomes" id="UP000637002">
    <property type="component" value="Unassembled WGS sequence"/>
</dbReference>
<dbReference type="Gene3D" id="1.10.10.10">
    <property type="entry name" value="Winged helix-like DNA-binding domain superfamily/Winged helix DNA-binding domain"/>
    <property type="match status" value="1"/>
</dbReference>
<dbReference type="InterPro" id="IPR000835">
    <property type="entry name" value="HTH_MarR-typ"/>
</dbReference>
<dbReference type="GO" id="GO:0003700">
    <property type="term" value="F:DNA-binding transcription factor activity"/>
    <property type="evidence" value="ECO:0007669"/>
    <property type="project" value="InterPro"/>
</dbReference>
<dbReference type="SUPFAM" id="SSF46785">
    <property type="entry name" value="Winged helix' DNA-binding domain"/>
    <property type="match status" value="1"/>
</dbReference>
<reference evidence="5" key="2">
    <citation type="submission" date="2020-09" db="EMBL/GenBank/DDBJ databases">
        <authorList>
            <person name="Sun Q."/>
            <person name="Zhou Y."/>
        </authorList>
    </citation>
    <scope>NUCLEOTIDE SEQUENCE</scope>
    <source>
        <strain evidence="5">CGMCC 1.12919</strain>
    </source>
</reference>
<dbReference type="PRINTS" id="PR00598">
    <property type="entry name" value="HTHMARR"/>
</dbReference>
<accession>A0A916UUY0</accession>
<comment type="caution">
    <text evidence="5">The sequence shown here is derived from an EMBL/GenBank/DDBJ whole genome shotgun (WGS) entry which is preliminary data.</text>
</comment>
<name>A0A916UUY0_9HYPH</name>
<protein>
    <submittedName>
        <fullName evidence="5">MarR family transcriptional regulator</fullName>
    </submittedName>
</protein>
<dbReference type="EMBL" id="BMGG01000011">
    <property type="protein sequence ID" value="GGC89131.1"/>
    <property type="molecule type" value="Genomic_DNA"/>
</dbReference>
<dbReference type="PANTHER" id="PTHR33164">
    <property type="entry name" value="TRANSCRIPTIONAL REGULATOR, MARR FAMILY"/>
    <property type="match status" value="1"/>
</dbReference>
<dbReference type="Pfam" id="PF12802">
    <property type="entry name" value="MarR_2"/>
    <property type="match status" value="1"/>
</dbReference>
<dbReference type="InterPro" id="IPR039422">
    <property type="entry name" value="MarR/SlyA-like"/>
</dbReference>
<keyword evidence="3" id="KW-0804">Transcription</keyword>
<dbReference type="InterPro" id="IPR036388">
    <property type="entry name" value="WH-like_DNA-bd_sf"/>
</dbReference>
<evidence type="ECO:0000256" key="3">
    <source>
        <dbReference type="ARBA" id="ARBA00023163"/>
    </source>
</evidence>
<evidence type="ECO:0000256" key="1">
    <source>
        <dbReference type="ARBA" id="ARBA00023015"/>
    </source>
</evidence>
<evidence type="ECO:0000313" key="6">
    <source>
        <dbReference type="Proteomes" id="UP000637002"/>
    </source>
</evidence>
<evidence type="ECO:0000259" key="4">
    <source>
        <dbReference type="PROSITE" id="PS50995"/>
    </source>
</evidence>
<dbReference type="GO" id="GO:0003677">
    <property type="term" value="F:DNA binding"/>
    <property type="evidence" value="ECO:0007669"/>
    <property type="project" value="UniProtKB-KW"/>
</dbReference>
<evidence type="ECO:0000256" key="2">
    <source>
        <dbReference type="ARBA" id="ARBA00023125"/>
    </source>
</evidence>
<keyword evidence="1" id="KW-0805">Transcription regulation</keyword>
<dbReference type="SMART" id="SM00347">
    <property type="entry name" value="HTH_MARR"/>
    <property type="match status" value="1"/>
</dbReference>
<dbReference type="GO" id="GO:0006950">
    <property type="term" value="P:response to stress"/>
    <property type="evidence" value="ECO:0007669"/>
    <property type="project" value="TreeGrafter"/>
</dbReference>
<gene>
    <name evidence="5" type="ORF">GCM10010994_53720</name>
</gene>
<feature type="domain" description="HTH marR-type" evidence="4">
    <location>
        <begin position="15"/>
        <end position="147"/>
    </location>
</feature>
<keyword evidence="6" id="KW-1185">Reference proteome</keyword>
<dbReference type="InterPro" id="IPR036390">
    <property type="entry name" value="WH_DNA-bd_sf"/>
</dbReference>
<reference evidence="5" key="1">
    <citation type="journal article" date="2014" name="Int. J. Syst. Evol. Microbiol.">
        <title>Complete genome sequence of Corynebacterium casei LMG S-19264T (=DSM 44701T), isolated from a smear-ripened cheese.</title>
        <authorList>
            <consortium name="US DOE Joint Genome Institute (JGI-PGF)"/>
            <person name="Walter F."/>
            <person name="Albersmeier A."/>
            <person name="Kalinowski J."/>
            <person name="Ruckert C."/>
        </authorList>
    </citation>
    <scope>NUCLEOTIDE SEQUENCE</scope>
    <source>
        <strain evidence="5">CGMCC 1.12919</strain>
    </source>
</reference>
<dbReference type="PROSITE" id="PS50995">
    <property type="entry name" value="HTH_MARR_2"/>
    <property type="match status" value="1"/>
</dbReference>
<organism evidence="5 6">
    <name type="scientific">Chelatococcus reniformis</name>
    <dbReference type="NCBI Taxonomy" id="1494448"/>
    <lineage>
        <taxon>Bacteria</taxon>
        <taxon>Pseudomonadati</taxon>
        <taxon>Pseudomonadota</taxon>
        <taxon>Alphaproteobacteria</taxon>
        <taxon>Hyphomicrobiales</taxon>
        <taxon>Chelatococcaceae</taxon>
        <taxon>Chelatococcus</taxon>
    </lineage>
</organism>